<dbReference type="PANTHER" id="PTHR34835:SF90">
    <property type="entry name" value="AMINOTRANSFERASE-LIKE PLANT MOBILE DOMAIN-CONTAINING PROTEIN"/>
    <property type="match status" value="1"/>
</dbReference>
<feature type="region of interest" description="Disordered" evidence="1">
    <location>
        <begin position="1"/>
        <end position="87"/>
    </location>
</feature>
<accession>A0A9Q1JJP6</accession>
<reference evidence="2" key="1">
    <citation type="submission" date="2022-04" db="EMBL/GenBank/DDBJ databases">
        <title>Carnegiea gigantea Genome sequencing and assembly v2.</title>
        <authorList>
            <person name="Copetti D."/>
            <person name="Sanderson M.J."/>
            <person name="Burquez A."/>
            <person name="Wojciechowski M.F."/>
        </authorList>
    </citation>
    <scope>NUCLEOTIDE SEQUENCE</scope>
    <source>
        <strain evidence="2">SGP5-SGP5p</strain>
        <tissue evidence="2">Aerial part</tissue>
    </source>
</reference>
<name>A0A9Q1JJP6_9CARY</name>
<evidence type="ECO:0000313" key="3">
    <source>
        <dbReference type="Proteomes" id="UP001153076"/>
    </source>
</evidence>
<evidence type="ECO:0000256" key="1">
    <source>
        <dbReference type="SAM" id="MobiDB-lite"/>
    </source>
</evidence>
<gene>
    <name evidence="2" type="ORF">Cgig2_005293</name>
</gene>
<dbReference type="PANTHER" id="PTHR34835">
    <property type="entry name" value="OS07G0283600 PROTEIN-RELATED"/>
    <property type="match status" value="1"/>
</dbReference>
<feature type="compositionally biased region" description="Basic and acidic residues" evidence="1">
    <location>
        <begin position="1"/>
        <end position="23"/>
    </location>
</feature>
<dbReference type="Proteomes" id="UP001153076">
    <property type="component" value="Unassembled WGS sequence"/>
</dbReference>
<dbReference type="AlphaFoldDB" id="A0A9Q1JJP6"/>
<organism evidence="2 3">
    <name type="scientific">Carnegiea gigantea</name>
    <dbReference type="NCBI Taxonomy" id="171969"/>
    <lineage>
        <taxon>Eukaryota</taxon>
        <taxon>Viridiplantae</taxon>
        <taxon>Streptophyta</taxon>
        <taxon>Embryophyta</taxon>
        <taxon>Tracheophyta</taxon>
        <taxon>Spermatophyta</taxon>
        <taxon>Magnoliopsida</taxon>
        <taxon>eudicotyledons</taxon>
        <taxon>Gunneridae</taxon>
        <taxon>Pentapetalae</taxon>
        <taxon>Caryophyllales</taxon>
        <taxon>Cactineae</taxon>
        <taxon>Cactaceae</taxon>
        <taxon>Cactoideae</taxon>
        <taxon>Echinocereeae</taxon>
        <taxon>Carnegiea</taxon>
    </lineage>
</organism>
<sequence>MPTREHENVDDNTNKQEGEEDMHIQQAQKAIPKTNKPKLKSEGKQPIEQKDVQLSTGDALPEEKTSRSGQDVQMAPQQQPLKYEKGGNEKRMYQRGFITRMSIRSFSSTVDMMQIPRKFSKWVVESFDPYSTSFLLPDGQRFTVTPFDAYVILGMPFGGRKIMESSRSLTDKEYDEFIPAKKDGGESFKRNFIIYLVNCIFSGQKNHYCNWGKFAVQKLITNVMQYKDSKSVKGVHLDGPLLFLMMLHLNRDQHHGVNRNPTRESQLRSNIEHHGIKNGRRHLGNAGVVSFLYRRAMVEVGQRP</sequence>
<proteinExistence type="predicted"/>
<protein>
    <submittedName>
        <fullName evidence="2">Uncharacterized protein</fullName>
    </submittedName>
</protein>
<dbReference type="EMBL" id="JAKOGI010001440">
    <property type="protein sequence ID" value="KAJ8425614.1"/>
    <property type="molecule type" value="Genomic_DNA"/>
</dbReference>
<feature type="compositionally biased region" description="Polar residues" evidence="1">
    <location>
        <begin position="67"/>
        <end position="80"/>
    </location>
</feature>
<evidence type="ECO:0000313" key="2">
    <source>
        <dbReference type="EMBL" id="KAJ8425614.1"/>
    </source>
</evidence>
<dbReference type="OrthoDB" id="679318at2759"/>
<keyword evidence="3" id="KW-1185">Reference proteome</keyword>
<comment type="caution">
    <text evidence="2">The sequence shown here is derived from an EMBL/GenBank/DDBJ whole genome shotgun (WGS) entry which is preliminary data.</text>
</comment>
<feature type="compositionally biased region" description="Basic and acidic residues" evidence="1">
    <location>
        <begin position="39"/>
        <end position="51"/>
    </location>
</feature>